<evidence type="ECO:0000313" key="1">
    <source>
        <dbReference type="EMBL" id="VVB01218.1"/>
    </source>
</evidence>
<sequence length="282" mass="30883">MSRIVGLKLGIKLEQFSDTVVSEFGLSEEEHITSLSYWPVDASGFVTSAKTPPGWVKSDCALDFFLSELKVNKSLTLFVKFHSSAKRGSDVLSPSSSGFSTPATVTKRQRVFTTPCSSNKSNHKVSSNDLSEAENVGLGSVGSKRNPILIDDDLIAEAKLAEALYSATKGKGKKLDIESDSDEEEATVGGKGFPAFDLGIDTPVFYENDTRPRGYDTDFWRKFIDNEYGGSNVVEIMCPKEGMDTNKWMKRKEVLCSSNNAFDHMVVLNGESSTRGGMPKKE</sequence>
<evidence type="ECO:0000313" key="2">
    <source>
        <dbReference type="Proteomes" id="UP000489600"/>
    </source>
</evidence>
<dbReference type="AlphaFoldDB" id="A0A565BJ50"/>
<gene>
    <name evidence="1" type="ORF">ANE_LOCUS11662</name>
</gene>
<name>A0A565BJ50_9BRAS</name>
<proteinExistence type="predicted"/>
<dbReference type="OrthoDB" id="1100482at2759"/>
<accession>A0A565BJ50</accession>
<organism evidence="1 2">
    <name type="scientific">Arabis nemorensis</name>
    <dbReference type="NCBI Taxonomy" id="586526"/>
    <lineage>
        <taxon>Eukaryota</taxon>
        <taxon>Viridiplantae</taxon>
        <taxon>Streptophyta</taxon>
        <taxon>Embryophyta</taxon>
        <taxon>Tracheophyta</taxon>
        <taxon>Spermatophyta</taxon>
        <taxon>Magnoliopsida</taxon>
        <taxon>eudicotyledons</taxon>
        <taxon>Gunneridae</taxon>
        <taxon>Pentapetalae</taxon>
        <taxon>rosids</taxon>
        <taxon>malvids</taxon>
        <taxon>Brassicales</taxon>
        <taxon>Brassicaceae</taxon>
        <taxon>Arabideae</taxon>
        <taxon>Arabis</taxon>
    </lineage>
</organism>
<dbReference type="EMBL" id="CABITT030000004">
    <property type="protein sequence ID" value="VVB01218.1"/>
    <property type="molecule type" value="Genomic_DNA"/>
</dbReference>
<reference evidence="1" key="1">
    <citation type="submission" date="2019-07" db="EMBL/GenBank/DDBJ databases">
        <authorList>
            <person name="Dittberner H."/>
        </authorList>
    </citation>
    <scope>NUCLEOTIDE SEQUENCE [LARGE SCALE GENOMIC DNA]</scope>
</reference>
<keyword evidence="2" id="KW-1185">Reference proteome</keyword>
<protein>
    <submittedName>
        <fullName evidence="1">Uncharacterized protein</fullName>
    </submittedName>
</protein>
<comment type="caution">
    <text evidence="1">The sequence shown here is derived from an EMBL/GenBank/DDBJ whole genome shotgun (WGS) entry which is preliminary data.</text>
</comment>
<dbReference type="Proteomes" id="UP000489600">
    <property type="component" value="Unassembled WGS sequence"/>
</dbReference>